<sequence>MYGALTIQSKDLLLTKPEIPFPNVNYKSLVQRMTDFRSPECCPGSSFASIFGALEGSLEGLELDQFNSP</sequence>
<comment type="caution">
    <text evidence="1">The sequence shown here is derived from an EMBL/GenBank/DDBJ whole genome shotgun (WGS) entry which is preliminary data.</text>
</comment>
<dbReference type="RefSeq" id="XP_056557201.1">
    <property type="nucleotide sequence ID" value="XM_056698676.1"/>
</dbReference>
<dbReference type="Proteomes" id="UP001147782">
    <property type="component" value="Unassembled WGS sequence"/>
</dbReference>
<dbReference type="AlphaFoldDB" id="A0A9W9VDP5"/>
<dbReference type="GeneID" id="81437855"/>
<gene>
    <name evidence="1" type="ORF">N7496_005747</name>
</gene>
<evidence type="ECO:0000313" key="1">
    <source>
        <dbReference type="EMBL" id="KAJ5378338.1"/>
    </source>
</evidence>
<name>A0A9W9VDP5_9EURO</name>
<dbReference type="EMBL" id="JAPZBS010000004">
    <property type="protein sequence ID" value="KAJ5378338.1"/>
    <property type="molecule type" value="Genomic_DNA"/>
</dbReference>
<reference evidence="1" key="2">
    <citation type="journal article" date="2023" name="IMA Fungus">
        <title>Comparative genomic study of the Penicillium genus elucidates a diverse pangenome and 15 lateral gene transfer events.</title>
        <authorList>
            <person name="Petersen C."/>
            <person name="Sorensen T."/>
            <person name="Nielsen M.R."/>
            <person name="Sondergaard T.E."/>
            <person name="Sorensen J.L."/>
            <person name="Fitzpatrick D.A."/>
            <person name="Frisvad J.C."/>
            <person name="Nielsen K.L."/>
        </authorList>
    </citation>
    <scope>NUCLEOTIDE SEQUENCE</scope>
    <source>
        <strain evidence="1">IBT 29864</strain>
    </source>
</reference>
<proteinExistence type="predicted"/>
<dbReference type="OrthoDB" id="4365182at2759"/>
<accession>A0A9W9VDP5</accession>
<organism evidence="1 2">
    <name type="scientific">Penicillium cataractarum</name>
    <dbReference type="NCBI Taxonomy" id="2100454"/>
    <lineage>
        <taxon>Eukaryota</taxon>
        <taxon>Fungi</taxon>
        <taxon>Dikarya</taxon>
        <taxon>Ascomycota</taxon>
        <taxon>Pezizomycotina</taxon>
        <taxon>Eurotiomycetes</taxon>
        <taxon>Eurotiomycetidae</taxon>
        <taxon>Eurotiales</taxon>
        <taxon>Aspergillaceae</taxon>
        <taxon>Penicillium</taxon>
    </lineage>
</organism>
<protein>
    <submittedName>
        <fullName evidence="1">Uncharacterized protein</fullName>
    </submittedName>
</protein>
<keyword evidence="2" id="KW-1185">Reference proteome</keyword>
<reference evidence="1" key="1">
    <citation type="submission" date="2022-11" db="EMBL/GenBank/DDBJ databases">
        <authorList>
            <person name="Petersen C."/>
        </authorList>
    </citation>
    <scope>NUCLEOTIDE SEQUENCE</scope>
    <source>
        <strain evidence="1">IBT 29864</strain>
    </source>
</reference>
<evidence type="ECO:0000313" key="2">
    <source>
        <dbReference type="Proteomes" id="UP001147782"/>
    </source>
</evidence>